<dbReference type="SUPFAM" id="SSF47598">
    <property type="entry name" value="Ribbon-helix-helix"/>
    <property type="match status" value="1"/>
</dbReference>
<dbReference type="Gene3D" id="1.10.1220.10">
    <property type="entry name" value="Met repressor-like"/>
    <property type="match status" value="1"/>
</dbReference>
<dbReference type="InterPro" id="IPR010985">
    <property type="entry name" value="Ribbon_hlx_hlx"/>
</dbReference>
<evidence type="ECO:0000313" key="1">
    <source>
        <dbReference type="EMBL" id="MVM93921.1"/>
    </source>
</evidence>
<dbReference type="InterPro" id="IPR005569">
    <property type="entry name" value="Arc_DNA-bd_dom"/>
</dbReference>
<comment type="caution">
    <text evidence="1">The sequence shown here is derived from an EMBL/GenBank/DDBJ whole genome shotgun (WGS) entry which is preliminary data.</text>
</comment>
<dbReference type="GO" id="GO:0003677">
    <property type="term" value="F:DNA binding"/>
    <property type="evidence" value="ECO:0007669"/>
    <property type="project" value="UniProtKB-KW"/>
</dbReference>
<dbReference type="RefSeq" id="WP_057076546.1">
    <property type="nucleotide sequence ID" value="NZ_CAKKNK020000051.1"/>
</dbReference>
<gene>
    <name evidence="1" type="ORF">GNY86_20525</name>
</gene>
<dbReference type="AlphaFoldDB" id="A0A6I4HRJ2"/>
<reference evidence="1 2" key="1">
    <citation type="submission" date="2019-11" db="EMBL/GenBank/DDBJ databases">
        <title>Multidrug-resistant Acinetobacter baumannii moving toward extensively drug-resistant over fifteen years in South of Brazil.</title>
        <authorList>
            <person name="Fedrigo N.H."/>
            <person name="Cerdeira L."/>
            <person name="Fuga B."/>
            <person name="Marini P.V.B."/>
            <person name="Shinohara D.R."/>
            <person name="Carrara-Marroni F.E."/>
            <person name="Lincopan N."/>
            <person name="Tognim M.C.B."/>
        </authorList>
    </citation>
    <scope>NUCLEOTIDE SEQUENCE [LARGE SCALE GENOMIC DNA]</scope>
    <source>
        <strain evidence="1 2">Ac576</strain>
    </source>
</reference>
<organism evidence="1 2">
    <name type="scientific">Acinetobacter baumannii</name>
    <dbReference type="NCBI Taxonomy" id="470"/>
    <lineage>
        <taxon>Bacteria</taxon>
        <taxon>Pseudomonadati</taxon>
        <taxon>Pseudomonadota</taxon>
        <taxon>Gammaproteobacteria</taxon>
        <taxon>Moraxellales</taxon>
        <taxon>Moraxellaceae</taxon>
        <taxon>Acinetobacter</taxon>
        <taxon>Acinetobacter calcoaceticus/baumannii complex</taxon>
    </lineage>
</organism>
<keyword evidence="1" id="KW-0238">DNA-binding</keyword>
<dbReference type="InterPro" id="IPR013321">
    <property type="entry name" value="Arc_rbn_hlx_hlx"/>
</dbReference>
<dbReference type="GO" id="GO:0006355">
    <property type="term" value="P:regulation of DNA-templated transcription"/>
    <property type="evidence" value="ECO:0007669"/>
    <property type="project" value="InterPro"/>
</dbReference>
<dbReference type="EMBL" id="WPIP01000352">
    <property type="protein sequence ID" value="MVM93921.1"/>
    <property type="molecule type" value="Genomic_DNA"/>
</dbReference>
<accession>A0A6I4HRJ2</accession>
<sequence>MARHDPQMNVRIPENLLNEVKKEAGDQRRTMTAQINLIIEEWLDSKKQQDAKA</sequence>
<name>A0A6I4HRJ2_ACIBA</name>
<proteinExistence type="predicted"/>
<dbReference type="Proteomes" id="UP000439424">
    <property type="component" value="Unassembled WGS sequence"/>
</dbReference>
<dbReference type="Pfam" id="PF03869">
    <property type="entry name" value="Arc"/>
    <property type="match status" value="1"/>
</dbReference>
<evidence type="ECO:0000313" key="2">
    <source>
        <dbReference type="Proteomes" id="UP000439424"/>
    </source>
</evidence>
<protein>
    <submittedName>
        <fullName evidence="1">Arc family DNA-binding protein</fullName>
    </submittedName>
</protein>